<dbReference type="GeneID" id="33562416"/>
<dbReference type="GO" id="GO:0061640">
    <property type="term" value="P:cytoskeleton-dependent cytokinesis"/>
    <property type="evidence" value="ECO:0007669"/>
    <property type="project" value="InterPro"/>
</dbReference>
<gene>
    <name evidence="2" type="ORF">BCR41DRAFT_300459</name>
</gene>
<dbReference type="PANTHER" id="PTHR28360:SF1">
    <property type="entry name" value="DYNACTIN SUBUNIT 3"/>
    <property type="match status" value="1"/>
</dbReference>
<proteinExistence type="predicted"/>
<keyword evidence="1" id="KW-0175">Coiled coil</keyword>
<dbReference type="Pfam" id="PF07426">
    <property type="entry name" value="Dynactin_p22"/>
    <property type="match status" value="1"/>
</dbReference>
<organism evidence="2 3">
    <name type="scientific">Lobosporangium transversale</name>
    <dbReference type="NCBI Taxonomy" id="64571"/>
    <lineage>
        <taxon>Eukaryota</taxon>
        <taxon>Fungi</taxon>
        <taxon>Fungi incertae sedis</taxon>
        <taxon>Mucoromycota</taxon>
        <taxon>Mortierellomycotina</taxon>
        <taxon>Mortierellomycetes</taxon>
        <taxon>Mortierellales</taxon>
        <taxon>Mortierellaceae</taxon>
        <taxon>Lobosporangium</taxon>
    </lineage>
</organism>
<dbReference type="EMBL" id="MCFF01000005">
    <property type="protein sequence ID" value="ORZ27095.1"/>
    <property type="molecule type" value="Genomic_DNA"/>
</dbReference>
<evidence type="ECO:0000313" key="2">
    <source>
        <dbReference type="EMBL" id="ORZ27095.1"/>
    </source>
</evidence>
<feature type="non-terminal residue" evidence="2">
    <location>
        <position position="1"/>
    </location>
</feature>
<sequence length="131" mass="14763">DESSKLINNPYDSHPDRELLTLQAKTELIFAAQEDLQKLSEESKEIQNLQPCAEIGGLKNIESHYPALSKLETIHVNQLQETNNVSDKINKLIDDYNSLINTLSEVFLSWDGLLAAAELKVSEVERSRNQA</sequence>
<dbReference type="Proteomes" id="UP000193648">
    <property type="component" value="Unassembled WGS sequence"/>
</dbReference>
<dbReference type="PANTHER" id="PTHR28360">
    <property type="entry name" value="DYNACTIN SUBUNIT 3"/>
    <property type="match status" value="1"/>
</dbReference>
<dbReference type="AlphaFoldDB" id="A0A1Y2GXW7"/>
<protein>
    <recommendedName>
        <fullName evidence="4">Dynactin subunit 3</fullName>
    </recommendedName>
</protein>
<evidence type="ECO:0000313" key="3">
    <source>
        <dbReference type="Proteomes" id="UP000193648"/>
    </source>
</evidence>
<evidence type="ECO:0008006" key="4">
    <source>
        <dbReference type="Google" id="ProtNLM"/>
    </source>
</evidence>
<dbReference type="GO" id="GO:0005869">
    <property type="term" value="C:dynactin complex"/>
    <property type="evidence" value="ECO:0007669"/>
    <property type="project" value="InterPro"/>
</dbReference>
<comment type="caution">
    <text evidence="2">The sequence shown here is derived from an EMBL/GenBank/DDBJ whole genome shotgun (WGS) entry which is preliminary data.</text>
</comment>
<dbReference type="InParanoid" id="A0A1Y2GXW7"/>
<dbReference type="OrthoDB" id="16729at2759"/>
<dbReference type="RefSeq" id="XP_021884842.1">
    <property type="nucleotide sequence ID" value="XM_022020572.1"/>
</dbReference>
<dbReference type="InterPro" id="IPR009991">
    <property type="entry name" value="DCTN3"/>
</dbReference>
<name>A0A1Y2GXW7_9FUNG</name>
<accession>A0A1Y2GXW7</accession>
<keyword evidence="3" id="KW-1185">Reference proteome</keyword>
<dbReference type="STRING" id="64571.A0A1Y2GXW7"/>
<feature type="coiled-coil region" evidence="1">
    <location>
        <begin position="22"/>
        <end position="49"/>
    </location>
</feature>
<reference evidence="2 3" key="1">
    <citation type="submission" date="2016-07" db="EMBL/GenBank/DDBJ databases">
        <title>Pervasive Adenine N6-methylation of Active Genes in Fungi.</title>
        <authorList>
            <consortium name="DOE Joint Genome Institute"/>
            <person name="Mondo S.J."/>
            <person name="Dannebaum R.O."/>
            <person name="Kuo R.C."/>
            <person name="Labutti K."/>
            <person name="Haridas S."/>
            <person name="Kuo A."/>
            <person name="Salamov A."/>
            <person name="Ahrendt S.R."/>
            <person name="Lipzen A."/>
            <person name="Sullivan W."/>
            <person name="Andreopoulos W.B."/>
            <person name="Clum A."/>
            <person name="Lindquist E."/>
            <person name="Daum C."/>
            <person name="Ramamoorthy G.K."/>
            <person name="Gryganskyi A."/>
            <person name="Culley D."/>
            <person name="Magnuson J.K."/>
            <person name="James T.Y."/>
            <person name="O'Malley M.A."/>
            <person name="Stajich J.E."/>
            <person name="Spatafora J.W."/>
            <person name="Visel A."/>
            <person name="Grigoriev I.V."/>
        </authorList>
    </citation>
    <scope>NUCLEOTIDE SEQUENCE [LARGE SCALE GENOMIC DNA]</scope>
    <source>
        <strain evidence="2 3">NRRL 3116</strain>
    </source>
</reference>
<evidence type="ECO:0000256" key="1">
    <source>
        <dbReference type="SAM" id="Coils"/>
    </source>
</evidence>